<dbReference type="OrthoDB" id="7300555at2"/>
<proteinExistence type="predicted"/>
<dbReference type="InterPro" id="IPR014914">
    <property type="entry name" value="RES_dom"/>
</dbReference>
<dbReference type="Pfam" id="PF08808">
    <property type="entry name" value="RES"/>
    <property type="match status" value="1"/>
</dbReference>
<name>A0A2A2SIG9_9SPHN</name>
<sequence>MWTPSALASEFQAYRERVWRVVEAQHRISTNRLASSLEDQRILEELADAVKPELPRDARHLHYLLASPFRYGHRSASRFRRADERPGIFYSSEHEATAIAETAYWRLRFLSRSPGLTPPRTVTEHSSFSVALRLDRLVDLTRPPLNRDADAWVSDDYAPCQALAASARMAQAQAIRSFSARDPAGRCNVALLDPAGFADRAPRTGKTWHLRIEGSPLIALAAFPSDLQARFTAEQFGLTIG</sequence>
<evidence type="ECO:0000313" key="2">
    <source>
        <dbReference type="EMBL" id="PAX09036.1"/>
    </source>
</evidence>
<protein>
    <recommendedName>
        <fullName evidence="1">RES domain-containing protein</fullName>
    </recommendedName>
</protein>
<dbReference type="AlphaFoldDB" id="A0A2A2SIG9"/>
<feature type="domain" description="RES" evidence="1">
    <location>
        <begin position="68"/>
        <end position="203"/>
    </location>
</feature>
<gene>
    <name evidence="2" type="ORF">CKY28_06815</name>
</gene>
<reference evidence="3" key="1">
    <citation type="submission" date="2017-09" db="EMBL/GenBank/DDBJ databases">
        <authorList>
            <person name="Feng G."/>
            <person name="Zhu H."/>
        </authorList>
    </citation>
    <scope>NUCLEOTIDE SEQUENCE [LARGE SCALE GENOMIC DNA]</scope>
    <source>
        <strain evidence="3">1PNM-20</strain>
    </source>
</reference>
<dbReference type="EMBL" id="NSLI01000002">
    <property type="protein sequence ID" value="PAX09036.1"/>
    <property type="molecule type" value="Genomic_DNA"/>
</dbReference>
<evidence type="ECO:0000313" key="3">
    <source>
        <dbReference type="Proteomes" id="UP000218151"/>
    </source>
</evidence>
<keyword evidence="3" id="KW-1185">Reference proteome</keyword>
<organism evidence="2 3">
    <name type="scientific">Sphingomonas lenta</name>
    <dbReference type="NCBI Taxonomy" id="1141887"/>
    <lineage>
        <taxon>Bacteria</taxon>
        <taxon>Pseudomonadati</taxon>
        <taxon>Pseudomonadota</taxon>
        <taxon>Alphaproteobacteria</taxon>
        <taxon>Sphingomonadales</taxon>
        <taxon>Sphingomonadaceae</taxon>
        <taxon>Sphingomonas</taxon>
    </lineage>
</organism>
<comment type="caution">
    <text evidence="2">The sequence shown here is derived from an EMBL/GenBank/DDBJ whole genome shotgun (WGS) entry which is preliminary data.</text>
</comment>
<dbReference type="SMART" id="SM00953">
    <property type="entry name" value="RES"/>
    <property type="match status" value="1"/>
</dbReference>
<evidence type="ECO:0000259" key="1">
    <source>
        <dbReference type="SMART" id="SM00953"/>
    </source>
</evidence>
<dbReference type="Proteomes" id="UP000218151">
    <property type="component" value="Unassembled WGS sequence"/>
</dbReference>
<accession>A0A2A2SIG9</accession>